<dbReference type="Proteomes" id="UP001151760">
    <property type="component" value="Unassembled WGS sequence"/>
</dbReference>
<dbReference type="EMBL" id="BQNB010008543">
    <property type="protein sequence ID" value="GJS50820.1"/>
    <property type="molecule type" value="Genomic_DNA"/>
</dbReference>
<feature type="region of interest" description="Disordered" evidence="1">
    <location>
        <begin position="60"/>
        <end position="91"/>
    </location>
</feature>
<sequence>MRSYLPLDLYSRRKFAEADLALITFPPGNDDLPFDIESLLIIRANKEYLLLTNDPTKETDGSILGDSVDDEEDQSDHTFEMKSESNIATYV</sequence>
<evidence type="ECO:0000313" key="3">
    <source>
        <dbReference type="Proteomes" id="UP001151760"/>
    </source>
</evidence>
<accession>A0ABQ4WD42</accession>
<evidence type="ECO:0000313" key="2">
    <source>
        <dbReference type="EMBL" id="GJS50820.1"/>
    </source>
</evidence>
<proteinExistence type="predicted"/>
<keyword evidence="3" id="KW-1185">Reference proteome</keyword>
<gene>
    <name evidence="2" type="ORF">Tco_0624182</name>
</gene>
<organism evidence="2 3">
    <name type="scientific">Tanacetum coccineum</name>
    <dbReference type="NCBI Taxonomy" id="301880"/>
    <lineage>
        <taxon>Eukaryota</taxon>
        <taxon>Viridiplantae</taxon>
        <taxon>Streptophyta</taxon>
        <taxon>Embryophyta</taxon>
        <taxon>Tracheophyta</taxon>
        <taxon>Spermatophyta</taxon>
        <taxon>Magnoliopsida</taxon>
        <taxon>eudicotyledons</taxon>
        <taxon>Gunneridae</taxon>
        <taxon>Pentapetalae</taxon>
        <taxon>asterids</taxon>
        <taxon>campanulids</taxon>
        <taxon>Asterales</taxon>
        <taxon>Asteraceae</taxon>
        <taxon>Asteroideae</taxon>
        <taxon>Anthemideae</taxon>
        <taxon>Anthemidinae</taxon>
        <taxon>Tanacetum</taxon>
    </lineage>
</organism>
<name>A0ABQ4WD42_9ASTR</name>
<reference evidence="2" key="1">
    <citation type="journal article" date="2022" name="Int. J. Mol. Sci.">
        <title>Draft Genome of Tanacetum Coccineum: Genomic Comparison of Closely Related Tanacetum-Family Plants.</title>
        <authorList>
            <person name="Yamashiro T."/>
            <person name="Shiraishi A."/>
            <person name="Nakayama K."/>
            <person name="Satake H."/>
        </authorList>
    </citation>
    <scope>NUCLEOTIDE SEQUENCE</scope>
</reference>
<reference evidence="2" key="2">
    <citation type="submission" date="2022-01" db="EMBL/GenBank/DDBJ databases">
        <authorList>
            <person name="Yamashiro T."/>
            <person name="Shiraishi A."/>
            <person name="Satake H."/>
            <person name="Nakayama K."/>
        </authorList>
    </citation>
    <scope>NUCLEOTIDE SEQUENCE</scope>
</reference>
<evidence type="ECO:0000256" key="1">
    <source>
        <dbReference type="SAM" id="MobiDB-lite"/>
    </source>
</evidence>
<protein>
    <recommendedName>
        <fullName evidence="4">Reverse transcriptase domain-containing protein</fullName>
    </recommendedName>
</protein>
<evidence type="ECO:0008006" key="4">
    <source>
        <dbReference type="Google" id="ProtNLM"/>
    </source>
</evidence>
<comment type="caution">
    <text evidence="2">The sequence shown here is derived from an EMBL/GenBank/DDBJ whole genome shotgun (WGS) entry which is preliminary data.</text>
</comment>